<dbReference type="InterPro" id="IPR036396">
    <property type="entry name" value="Cyt_P450_sf"/>
</dbReference>
<dbReference type="InterPro" id="IPR001128">
    <property type="entry name" value="Cyt_P450"/>
</dbReference>
<dbReference type="Pfam" id="PF00067">
    <property type="entry name" value="p450"/>
    <property type="match status" value="1"/>
</dbReference>
<dbReference type="SUPFAM" id="SSF48264">
    <property type="entry name" value="Cytochrome P450"/>
    <property type="match status" value="1"/>
</dbReference>
<evidence type="ECO:0000256" key="7">
    <source>
        <dbReference type="ARBA" id="ARBA00023033"/>
    </source>
</evidence>
<dbReference type="EMBL" id="JARKNE010000012">
    <property type="protein sequence ID" value="KAK5774553.1"/>
    <property type="molecule type" value="Genomic_DNA"/>
</dbReference>
<keyword evidence="5" id="KW-0560">Oxidoreductase</keyword>
<accession>A0ABR0MKP0</accession>
<proteinExistence type="inferred from homology"/>
<keyword evidence="4" id="KW-0479">Metal-binding</keyword>
<keyword evidence="9" id="KW-1185">Reference proteome</keyword>
<dbReference type="Gene3D" id="1.10.630.10">
    <property type="entry name" value="Cytochrome P450"/>
    <property type="match status" value="1"/>
</dbReference>
<evidence type="ECO:0000256" key="4">
    <source>
        <dbReference type="ARBA" id="ARBA00022723"/>
    </source>
</evidence>
<comment type="caution">
    <text evidence="8">The sequence shown here is derived from an EMBL/GenBank/DDBJ whole genome shotgun (WGS) entry which is preliminary data.</text>
</comment>
<evidence type="ECO:0000313" key="8">
    <source>
        <dbReference type="EMBL" id="KAK5774553.1"/>
    </source>
</evidence>
<evidence type="ECO:0000313" key="9">
    <source>
        <dbReference type="Proteomes" id="UP001358586"/>
    </source>
</evidence>
<comment type="cofactor">
    <cofactor evidence="1">
        <name>heme</name>
        <dbReference type="ChEBI" id="CHEBI:30413"/>
    </cofactor>
</comment>
<evidence type="ECO:0008006" key="10">
    <source>
        <dbReference type="Google" id="ProtNLM"/>
    </source>
</evidence>
<evidence type="ECO:0000256" key="5">
    <source>
        <dbReference type="ARBA" id="ARBA00023002"/>
    </source>
</evidence>
<evidence type="ECO:0000256" key="2">
    <source>
        <dbReference type="ARBA" id="ARBA00010617"/>
    </source>
</evidence>
<sequence length="239" mass="27568">MLNEAECSLGLWFTNTSFLATSDPENVHYILSSNSSVNLKGPEWLKQFDIFGEALFKSDGEAWKRHGKAFLAFFNHPQIRQSLSKVLHQRIEKALVEVLEYVCRREMVVNLQDLFARHAFDIGCIMGMGFNPGVLSIEFPENRFHKATNAAMEAAFYRYVMPDNLWKLQSWLQIGKEKKRSDAWKAFDDLLTQYISIQRHKSNKTMALSNEDNDFSLLNCYLTGHEITGPTGRHRRIVS</sequence>
<comment type="similarity">
    <text evidence="2">Belongs to the cytochrome P450 family.</text>
</comment>
<dbReference type="PANTHER" id="PTHR24296">
    <property type="entry name" value="CYTOCHROME P450"/>
    <property type="match status" value="1"/>
</dbReference>
<dbReference type="Proteomes" id="UP001358586">
    <property type="component" value="Chromosome 12"/>
</dbReference>
<gene>
    <name evidence="8" type="ORF">PVK06_042408</name>
</gene>
<evidence type="ECO:0000256" key="6">
    <source>
        <dbReference type="ARBA" id="ARBA00023004"/>
    </source>
</evidence>
<keyword evidence="7" id="KW-0503">Monooxygenase</keyword>
<name>A0ABR0MKP0_GOSAR</name>
<reference evidence="8 9" key="1">
    <citation type="submission" date="2023-03" db="EMBL/GenBank/DDBJ databases">
        <title>WGS of Gossypium arboreum.</title>
        <authorList>
            <person name="Yu D."/>
        </authorList>
    </citation>
    <scope>NUCLEOTIDE SEQUENCE [LARGE SCALE GENOMIC DNA]</scope>
    <source>
        <tissue evidence="8">Leaf</tissue>
    </source>
</reference>
<organism evidence="8 9">
    <name type="scientific">Gossypium arboreum</name>
    <name type="common">Tree cotton</name>
    <name type="synonym">Gossypium nanking</name>
    <dbReference type="NCBI Taxonomy" id="29729"/>
    <lineage>
        <taxon>Eukaryota</taxon>
        <taxon>Viridiplantae</taxon>
        <taxon>Streptophyta</taxon>
        <taxon>Embryophyta</taxon>
        <taxon>Tracheophyta</taxon>
        <taxon>Spermatophyta</taxon>
        <taxon>Magnoliopsida</taxon>
        <taxon>eudicotyledons</taxon>
        <taxon>Gunneridae</taxon>
        <taxon>Pentapetalae</taxon>
        <taxon>rosids</taxon>
        <taxon>malvids</taxon>
        <taxon>Malvales</taxon>
        <taxon>Malvaceae</taxon>
        <taxon>Malvoideae</taxon>
        <taxon>Gossypium</taxon>
    </lineage>
</organism>
<keyword evidence="6" id="KW-0408">Iron</keyword>
<evidence type="ECO:0000256" key="1">
    <source>
        <dbReference type="ARBA" id="ARBA00001971"/>
    </source>
</evidence>
<keyword evidence="3" id="KW-0349">Heme</keyword>
<protein>
    <recommendedName>
        <fullName evidence="10">Cytochrome P450</fullName>
    </recommendedName>
</protein>
<evidence type="ECO:0000256" key="3">
    <source>
        <dbReference type="ARBA" id="ARBA00022617"/>
    </source>
</evidence>